<gene>
    <name evidence="1" type="ORF">J8C05_04445</name>
</gene>
<protein>
    <submittedName>
        <fullName evidence="1">Uncharacterized protein</fullName>
    </submittedName>
</protein>
<dbReference type="EMBL" id="CP072642">
    <property type="protein sequence ID" value="QUV94703.1"/>
    <property type="molecule type" value="Genomic_DNA"/>
</dbReference>
<dbReference type="InterPro" id="IPR029058">
    <property type="entry name" value="AB_hydrolase_fold"/>
</dbReference>
<accession>A0ABX8B150</accession>
<keyword evidence="2" id="KW-1185">Reference proteome</keyword>
<dbReference type="Gene3D" id="3.40.50.1820">
    <property type="entry name" value="alpha/beta hydrolase"/>
    <property type="match status" value="1"/>
</dbReference>
<dbReference type="RefSeq" id="WP_211422976.1">
    <property type="nucleotide sequence ID" value="NZ_CP072642.1"/>
</dbReference>
<name>A0ABX8B150_9BACT</name>
<dbReference type="Proteomes" id="UP000677668">
    <property type="component" value="Chromosome 1"/>
</dbReference>
<sequence>MRKPLRWVIHLCWLGLLWGISDARVAAVATYAARQELGWLARYPVASEATTFPTRSGSVQARLYRPEGLSDVPALVLVHGIHKDGMDEARLKAFAQALAATGLLVLTPHVPSLADYRIEKSAVELIGWSAEALHRQTHRRVGVMGLSFAGGLCLVTAADRRFAPSIGYVLAVGAHDDLERVANFLLTNEIPTPGGETLRMPADPYGVLLFAYEYAAALFAPAEVEPGRAALRYWLWGETDKAREQAERLSPEGKATLQALWGGNGTAVLPVLRRQLAQRRAALRSVSPHDVLARVRCPVFLVHGAHDAVVPCSETQWLARGLGGRCRVLISPAIGHVEVAATATPAEKLEVAQFLREFLALAHHLR</sequence>
<proteinExistence type="predicted"/>
<evidence type="ECO:0000313" key="1">
    <source>
        <dbReference type="EMBL" id="QUV94703.1"/>
    </source>
</evidence>
<organism evidence="1 2">
    <name type="scientific">Chloracidobacterium sp. N</name>
    <dbReference type="NCBI Taxonomy" id="2821540"/>
    <lineage>
        <taxon>Bacteria</taxon>
        <taxon>Pseudomonadati</taxon>
        <taxon>Acidobacteriota</taxon>
        <taxon>Terriglobia</taxon>
        <taxon>Terriglobales</taxon>
        <taxon>Acidobacteriaceae</taxon>
        <taxon>Chloracidobacterium</taxon>
        <taxon>Chloracidobacterium aggregatum</taxon>
    </lineage>
</organism>
<evidence type="ECO:0000313" key="2">
    <source>
        <dbReference type="Proteomes" id="UP000677668"/>
    </source>
</evidence>
<dbReference type="SUPFAM" id="SSF53474">
    <property type="entry name" value="alpha/beta-Hydrolases"/>
    <property type="match status" value="1"/>
</dbReference>
<reference evidence="1 2" key="1">
    <citation type="submission" date="2021-03" db="EMBL/GenBank/DDBJ databases">
        <title>Genomic and phenotypic characterization of Chloracidobacterium isolates provides evidence for multiple species.</title>
        <authorList>
            <person name="Saini M.K."/>
            <person name="Costas A.M.G."/>
            <person name="Tank M."/>
            <person name="Bryant D.A."/>
        </authorList>
    </citation>
    <scope>NUCLEOTIDE SEQUENCE [LARGE SCALE GENOMIC DNA]</scope>
    <source>
        <strain evidence="1 2">N</strain>
    </source>
</reference>